<dbReference type="GO" id="GO:0008270">
    <property type="term" value="F:zinc ion binding"/>
    <property type="evidence" value="ECO:0007669"/>
    <property type="project" value="InterPro"/>
</dbReference>
<evidence type="ECO:0000256" key="4">
    <source>
        <dbReference type="ARBA" id="ARBA00022833"/>
    </source>
</evidence>
<dbReference type="InterPro" id="IPR001765">
    <property type="entry name" value="Carbonic_anhydrase"/>
</dbReference>
<feature type="binding site" evidence="7">
    <location>
        <position position="35"/>
    </location>
    <ligand>
        <name>Zn(2+)</name>
        <dbReference type="ChEBI" id="CHEBI:29105"/>
    </ligand>
</feature>
<evidence type="ECO:0000256" key="2">
    <source>
        <dbReference type="ARBA" id="ARBA00012925"/>
    </source>
</evidence>
<name>A0A5Q2RGL2_9ACTN</name>
<feature type="binding site" evidence="7">
    <location>
        <position position="88"/>
    </location>
    <ligand>
        <name>Zn(2+)</name>
        <dbReference type="ChEBI" id="CHEBI:29105"/>
    </ligand>
</feature>
<dbReference type="AlphaFoldDB" id="A0A5Q2RGL2"/>
<evidence type="ECO:0000256" key="6">
    <source>
        <dbReference type="ARBA" id="ARBA00048348"/>
    </source>
</evidence>
<dbReference type="CDD" id="cd03379">
    <property type="entry name" value="beta_CA_cladeD"/>
    <property type="match status" value="1"/>
</dbReference>
<protein>
    <recommendedName>
        <fullName evidence="2">carbonic anhydrase</fullName>
        <ecNumber evidence="2">4.2.1.1</ecNumber>
    </recommendedName>
</protein>
<comment type="function">
    <text evidence="5">Catalyzes the reversible hydration of carbon dioxide to form bicarbonate.</text>
</comment>
<dbReference type="KEGG" id="atq:GH723_13095"/>
<feature type="binding site" evidence="7">
    <location>
        <position position="91"/>
    </location>
    <ligand>
        <name>Zn(2+)</name>
        <dbReference type="ChEBI" id="CHEBI:29105"/>
    </ligand>
</feature>
<dbReference type="RefSeq" id="WP_153760065.1">
    <property type="nucleotide sequence ID" value="NZ_CP045851.1"/>
</dbReference>
<evidence type="ECO:0000256" key="7">
    <source>
        <dbReference type="PIRSR" id="PIRSR601765-1"/>
    </source>
</evidence>
<organism evidence="8 9">
    <name type="scientific">Actinomarinicola tropica</name>
    <dbReference type="NCBI Taxonomy" id="2789776"/>
    <lineage>
        <taxon>Bacteria</taxon>
        <taxon>Bacillati</taxon>
        <taxon>Actinomycetota</taxon>
        <taxon>Acidimicrobiia</taxon>
        <taxon>Acidimicrobiales</taxon>
        <taxon>Iamiaceae</taxon>
        <taxon>Actinomarinicola</taxon>
    </lineage>
</organism>
<dbReference type="SMART" id="SM00947">
    <property type="entry name" value="Pro_CA"/>
    <property type="match status" value="1"/>
</dbReference>
<sequence length="164" mass="17666">MAEIQQLLAGNAGYAAARANVADPRPSLQLAVVTCMDARIDTFAVLGLHLGEAHVIRNAGGRVTEDVLRSLALSTHVLGVTTVVVMQHTKCGLAGVTDEELQTITGSDMRFLPIADHEAALREDVEIVRSTPYLQKVDKIAGFVFDVETGEVAMPVRWERDADS</sequence>
<evidence type="ECO:0000256" key="1">
    <source>
        <dbReference type="ARBA" id="ARBA00006217"/>
    </source>
</evidence>
<keyword evidence="9" id="KW-1185">Reference proteome</keyword>
<feature type="binding site" evidence="7">
    <location>
        <position position="37"/>
    </location>
    <ligand>
        <name>Zn(2+)</name>
        <dbReference type="ChEBI" id="CHEBI:29105"/>
    </ligand>
</feature>
<keyword evidence="3 7" id="KW-0479">Metal-binding</keyword>
<dbReference type="EMBL" id="CP045851">
    <property type="protein sequence ID" value="QGG95959.1"/>
    <property type="molecule type" value="Genomic_DNA"/>
</dbReference>
<dbReference type="Gene3D" id="3.40.1050.10">
    <property type="entry name" value="Carbonic anhydrase"/>
    <property type="match status" value="1"/>
</dbReference>
<dbReference type="PANTHER" id="PTHR43175">
    <property type="entry name" value="CARBONIC ANHYDRASE"/>
    <property type="match status" value="1"/>
</dbReference>
<gene>
    <name evidence="8" type="ORF">GH723_13095</name>
</gene>
<accession>A0A5Q2RGL2</accession>
<evidence type="ECO:0000313" key="9">
    <source>
        <dbReference type="Proteomes" id="UP000334019"/>
    </source>
</evidence>
<evidence type="ECO:0000313" key="8">
    <source>
        <dbReference type="EMBL" id="QGG95959.1"/>
    </source>
</evidence>
<dbReference type="InterPro" id="IPR036874">
    <property type="entry name" value="Carbonic_anhydrase_sf"/>
</dbReference>
<dbReference type="SUPFAM" id="SSF53056">
    <property type="entry name" value="beta-carbonic anhydrase, cab"/>
    <property type="match status" value="1"/>
</dbReference>
<dbReference type="Pfam" id="PF00484">
    <property type="entry name" value="Pro_CA"/>
    <property type="match status" value="1"/>
</dbReference>
<evidence type="ECO:0000256" key="3">
    <source>
        <dbReference type="ARBA" id="ARBA00022723"/>
    </source>
</evidence>
<keyword evidence="4 7" id="KW-0862">Zinc</keyword>
<evidence type="ECO:0000256" key="5">
    <source>
        <dbReference type="ARBA" id="ARBA00024993"/>
    </source>
</evidence>
<dbReference type="PANTHER" id="PTHR43175:SF3">
    <property type="entry name" value="CARBON DISULFIDE HYDROLASE"/>
    <property type="match status" value="1"/>
</dbReference>
<comment type="cofactor">
    <cofactor evidence="7">
        <name>Zn(2+)</name>
        <dbReference type="ChEBI" id="CHEBI:29105"/>
    </cofactor>
    <text evidence="7">Binds 1 zinc ion per subunit.</text>
</comment>
<dbReference type="GO" id="GO:0004089">
    <property type="term" value="F:carbonate dehydratase activity"/>
    <property type="evidence" value="ECO:0007669"/>
    <property type="project" value="UniProtKB-EC"/>
</dbReference>
<proteinExistence type="inferred from homology"/>
<dbReference type="Proteomes" id="UP000334019">
    <property type="component" value="Chromosome"/>
</dbReference>
<dbReference type="EC" id="4.2.1.1" evidence="2"/>
<reference evidence="8 9" key="1">
    <citation type="submission" date="2019-11" db="EMBL/GenBank/DDBJ databases">
        <authorList>
            <person name="He Y."/>
        </authorList>
    </citation>
    <scope>NUCLEOTIDE SEQUENCE [LARGE SCALE GENOMIC DNA]</scope>
    <source>
        <strain evidence="8 9">SCSIO 58843</strain>
    </source>
</reference>
<comment type="similarity">
    <text evidence="1">Belongs to the beta-class carbonic anhydrase family.</text>
</comment>
<comment type="catalytic activity">
    <reaction evidence="6">
        <text>hydrogencarbonate + H(+) = CO2 + H2O</text>
        <dbReference type="Rhea" id="RHEA:10748"/>
        <dbReference type="ChEBI" id="CHEBI:15377"/>
        <dbReference type="ChEBI" id="CHEBI:15378"/>
        <dbReference type="ChEBI" id="CHEBI:16526"/>
        <dbReference type="ChEBI" id="CHEBI:17544"/>
        <dbReference type="EC" id="4.2.1.1"/>
    </reaction>
</comment>